<dbReference type="GeneID" id="94693396"/>
<sequence>MRTWAWLNAPLKTKTGKKAQQQDEEPRITRIEKIRAEGREPDLPDPGPAGYLLEVFFDLGPSLQSPMGETPIGYEQLVAWQSIHGVRLTPWEGKTLCDLSIAWLVAKDAAKEPGAPRPGSVDETPEQAEERRKRVSSGLGDMLRSFRRAPK</sequence>
<evidence type="ECO:0000313" key="2">
    <source>
        <dbReference type="EMBL" id="SDZ49158.1"/>
    </source>
</evidence>
<proteinExistence type="predicted"/>
<dbReference type="EMBL" id="FNPE01000028">
    <property type="protein sequence ID" value="SDZ49158.1"/>
    <property type="molecule type" value="Genomic_DNA"/>
</dbReference>
<dbReference type="AlphaFoldDB" id="A0A1H3TH16"/>
<gene>
    <name evidence="2" type="ORF">SAMN05421547_12848</name>
</gene>
<evidence type="ECO:0000256" key="1">
    <source>
        <dbReference type="SAM" id="MobiDB-lite"/>
    </source>
</evidence>
<dbReference type="Pfam" id="PF23812">
    <property type="entry name" value="Phage_TAC_18"/>
    <property type="match status" value="1"/>
</dbReference>
<dbReference type="InterPro" id="IPR056919">
    <property type="entry name" value="Phage_TAC_18"/>
</dbReference>
<reference evidence="2 3" key="1">
    <citation type="submission" date="2016-10" db="EMBL/GenBank/DDBJ databases">
        <authorList>
            <person name="de Groot N.N."/>
        </authorList>
    </citation>
    <scope>NUCLEOTIDE SEQUENCE [LARGE SCALE GENOMIC DNA]</scope>
    <source>
        <strain evidence="2 3">LMG 24775</strain>
    </source>
</reference>
<organism evidence="2 3">
    <name type="scientific">Delftia lacustris</name>
    <dbReference type="NCBI Taxonomy" id="558537"/>
    <lineage>
        <taxon>Bacteria</taxon>
        <taxon>Pseudomonadati</taxon>
        <taxon>Pseudomonadota</taxon>
        <taxon>Betaproteobacteria</taxon>
        <taxon>Burkholderiales</taxon>
        <taxon>Comamonadaceae</taxon>
        <taxon>Delftia</taxon>
    </lineage>
</organism>
<protein>
    <recommendedName>
        <fullName evidence="4">Tail assembly chaperone</fullName>
    </recommendedName>
</protein>
<evidence type="ECO:0008006" key="4">
    <source>
        <dbReference type="Google" id="ProtNLM"/>
    </source>
</evidence>
<dbReference type="RefSeq" id="WP_244160552.1">
    <property type="nucleotide sequence ID" value="NZ_CP141274.1"/>
</dbReference>
<dbReference type="Proteomes" id="UP000183417">
    <property type="component" value="Unassembled WGS sequence"/>
</dbReference>
<accession>A0A1H3TH16</accession>
<evidence type="ECO:0000313" key="3">
    <source>
        <dbReference type="Proteomes" id="UP000183417"/>
    </source>
</evidence>
<feature type="region of interest" description="Disordered" evidence="1">
    <location>
        <begin position="111"/>
        <end position="151"/>
    </location>
</feature>
<name>A0A1H3TH16_9BURK</name>